<evidence type="ECO:0000256" key="8">
    <source>
        <dbReference type="ARBA" id="ARBA00022917"/>
    </source>
</evidence>
<dbReference type="InterPro" id="IPR041616">
    <property type="entry name" value="PheRS_beta_core"/>
</dbReference>
<dbReference type="GO" id="GO:0006432">
    <property type="term" value="P:phenylalanyl-tRNA aminoacylation"/>
    <property type="evidence" value="ECO:0007669"/>
    <property type="project" value="UniProtKB-UniRule"/>
</dbReference>
<feature type="domain" description="B5" evidence="13">
    <location>
        <begin position="311"/>
        <end position="399"/>
    </location>
</feature>
<dbReference type="SUPFAM" id="SSF54991">
    <property type="entry name" value="Anticodon-binding domain of PheRS"/>
    <property type="match status" value="1"/>
</dbReference>
<comment type="subunit">
    <text evidence="2 11">Tetramer of two alpha and two beta subunits.</text>
</comment>
<dbReference type="InterPro" id="IPR004532">
    <property type="entry name" value="Phe-tRNA-ligase_IIc_bsu_bact"/>
</dbReference>
<evidence type="ECO:0000259" key="12">
    <source>
        <dbReference type="PROSITE" id="PS51447"/>
    </source>
</evidence>
<geneLocation type="chloroplast" evidence="14"/>
<dbReference type="Pfam" id="PF03484">
    <property type="entry name" value="B5"/>
    <property type="match status" value="1"/>
</dbReference>
<evidence type="ECO:0000256" key="11">
    <source>
        <dbReference type="HAMAP-Rule" id="MF_00283"/>
    </source>
</evidence>
<dbReference type="SMART" id="SM00874">
    <property type="entry name" value="B5"/>
    <property type="match status" value="1"/>
</dbReference>
<reference evidence="14" key="1">
    <citation type="journal article" date="2018" name="Adv. Bot. Res.">
        <title>Evolution of the Plastid Genomes in Diatoms.</title>
        <authorList>
            <person name="Yu M."/>
            <person name="Ashworth M.P."/>
            <person name="Hajrah N.H."/>
            <person name="Khiyami M.A."/>
            <person name="Sabir M.J."/>
            <person name="Alhebshi A.M."/>
            <person name="Al-Malki A.L."/>
            <person name="Sabir J.S.M."/>
            <person name="Theriot E.C."/>
            <person name="Jansen R.K."/>
        </authorList>
    </citation>
    <scope>NUCLEOTIDE SEQUENCE</scope>
</reference>
<dbReference type="PROSITE" id="PS51483">
    <property type="entry name" value="B5"/>
    <property type="match status" value="1"/>
</dbReference>
<dbReference type="CDD" id="cd00769">
    <property type="entry name" value="PheRS_beta_core"/>
    <property type="match status" value="1"/>
</dbReference>
<feature type="binding site" evidence="11">
    <location>
        <position position="377"/>
    </location>
    <ligand>
        <name>Mg(2+)</name>
        <dbReference type="ChEBI" id="CHEBI:18420"/>
        <note>shared with alpha subunit</note>
    </ligand>
</feature>
<dbReference type="Pfam" id="PF03147">
    <property type="entry name" value="FDX-ACB"/>
    <property type="match status" value="1"/>
</dbReference>
<dbReference type="NCBIfam" id="TIGR00472">
    <property type="entry name" value="pheT_bact"/>
    <property type="match status" value="1"/>
</dbReference>
<dbReference type="InterPro" id="IPR005121">
    <property type="entry name" value="Fdx_antiC-bd"/>
</dbReference>
<evidence type="ECO:0000259" key="13">
    <source>
        <dbReference type="PROSITE" id="PS51483"/>
    </source>
</evidence>
<comment type="subcellular location">
    <subcellularLocation>
        <location evidence="11">Plastid</location>
        <location evidence="11">Chloroplast</location>
    </subcellularLocation>
</comment>
<dbReference type="RefSeq" id="YP_009497813.1">
    <property type="nucleotide sequence ID" value="NC_038009.1"/>
</dbReference>
<dbReference type="Pfam" id="PF03483">
    <property type="entry name" value="B3_4"/>
    <property type="match status" value="1"/>
</dbReference>
<dbReference type="InterPro" id="IPR005147">
    <property type="entry name" value="tRNA_synthase_B5-dom"/>
</dbReference>
<sequence>MVKISFIIKMYIALDWINELISIENVKLEDLIETLTLGGFEVEDILTLNISNQKQKSIILDISATANRADSLSIKGMTKEIAALLNKEIKFNNYKILNNQQEDAFKKIIKLSPESNIYSNFISLTVENLTTLTSPKWIKEKLVASQIEPLDNLLDFQQYILLETGYPFEFYDLKKIQNLLKTDDFKLKITPANNNLEFIANNNNVYKLNSQIFLLEANNYPLSIAGIIPNENVSYQFNSNSLLIEAAIYKSKKIRQQSRTLGLRTDRSARYEKDINDSDLIRSIIRLISLLKVSNPDLICNIHTTSKIKQTDLVHIILKYETINETLGPIIDRKNECQTFLQPQQISDYLNRLNFKFNFDKLNLIWDIEIPTYRMGDIEREIDLIEEIGRLHGFNNFLTNLPSIDRIGMEDSSYQIRKKLINCFLNEGFNEIIQYSLINDSNENNIKLVNPLVKDCSTLRTTLLPKLIELITENIKQSNLLINGFEFGHVFSGNIEKKYFENEKVGGIFGGLKIKRQWDEIAKPLSWFEAKAKIEEIFQKLNISIYWTKSLSKDYIKILHPYRTADIKLMNGITVGVFGQINPIIARNNNISSDLFLFEFDIDILKEKLKEIPISLYEQYSVYPKITKDISFIINQNITFNEIKRTLLENGNKLLKNIELLDQYKGKSIPENHTSLCVQLVFQSKEKTLINKDIEEIIKNLQSLLEKKYQIILRI</sequence>
<dbReference type="PROSITE" id="PS51447">
    <property type="entry name" value="FDX_ACB"/>
    <property type="match status" value="1"/>
</dbReference>
<keyword evidence="14" id="KW-0934">Plastid</keyword>
<dbReference type="GO" id="GO:0005524">
    <property type="term" value="F:ATP binding"/>
    <property type="evidence" value="ECO:0007669"/>
    <property type="project" value="UniProtKB-UniRule"/>
</dbReference>
<evidence type="ECO:0000256" key="3">
    <source>
        <dbReference type="ARBA" id="ARBA00022598"/>
    </source>
</evidence>
<keyword evidence="4 11" id="KW-0479">Metal-binding</keyword>
<name>A0A2U9NUS6_9STRA</name>
<dbReference type="GO" id="GO:0003723">
    <property type="term" value="F:RNA binding"/>
    <property type="evidence" value="ECO:0007669"/>
    <property type="project" value="InterPro"/>
</dbReference>
<organism evidence="14">
    <name type="scientific">Acanthoceras zachariasii</name>
    <dbReference type="NCBI Taxonomy" id="451788"/>
    <lineage>
        <taxon>Eukaryota</taxon>
        <taxon>Sar</taxon>
        <taxon>Stramenopiles</taxon>
        <taxon>Ochrophyta</taxon>
        <taxon>Bacillariophyta</taxon>
        <taxon>Coscinodiscophyceae</taxon>
        <taxon>Chaetocerotophycidae</taxon>
        <taxon>Chaetocerotales</taxon>
        <taxon>Acanthocerataceae</taxon>
        <taxon>Acanthoceras</taxon>
    </lineage>
</organism>
<dbReference type="SMART" id="SM00896">
    <property type="entry name" value="FDX-ACB"/>
    <property type="match status" value="1"/>
</dbReference>
<protein>
    <recommendedName>
        <fullName evidence="11">Phenylalanine--tRNA ligase beta subunit, chloroplastic</fullName>
        <ecNumber evidence="11">6.1.1.20</ecNumber>
    </recommendedName>
    <alternativeName>
        <fullName evidence="11">Phenylalanyl-tRNA synthetase beta subunit</fullName>
        <shortName evidence="11">PheRS</shortName>
    </alternativeName>
</protein>
<comment type="cofactor">
    <cofactor evidence="11">
        <name>Mg(2+)</name>
        <dbReference type="ChEBI" id="CHEBI:18420"/>
    </cofactor>
    <text evidence="11">Binds 2 magnesium ions per tetramer.</text>
</comment>
<comment type="catalytic activity">
    <reaction evidence="10 11">
        <text>tRNA(Phe) + L-phenylalanine + ATP = L-phenylalanyl-tRNA(Phe) + AMP + diphosphate + H(+)</text>
        <dbReference type="Rhea" id="RHEA:19413"/>
        <dbReference type="Rhea" id="RHEA-COMP:9668"/>
        <dbReference type="Rhea" id="RHEA-COMP:9699"/>
        <dbReference type="ChEBI" id="CHEBI:15378"/>
        <dbReference type="ChEBI" id="CHEBI:30616"/>
        <dbReference type="ChEBI" id="CHEBI:33019"/>
        <dbReference type="ChEBI" id="CHEBI:58095"/>
        <dbReference type="ChEBI" id="CHEBI:78442"/>
        <dbReference type="ChEBI" id="CHEBI:78531"/>
        <dbReference type="ChEBI" id="CHEBI:456215"/>
        <dbReference type="EC" id="6.1.1.20"/>
    </reaction>
</comment>
<dbReference type="PANTHER" id="PTHR10947">
    <property type="entry name" value="PHENYLALANYL-TRNA SYNTHETASE BETA CHAIN AND LEUCINE-RICH REPEAT-CONTAINING PROTEIN 47"/>
    <property type="match status" value="1"/>
</dbReference>
<dbReference type="SUPFAM" id="SSF56037">
    <property type="entry name" value="PheT/TilS domain"/>
    <property type="match status" value="1"/>
</dbReference>
<evidence type="ECO:0000256" key="1">
    <source>
        <dbReference type="ARBA" id="ARBA00008653"/>
    </source>
</evidence>
<dbReference type="GO" id="GO:0009507">
    <property type="term" value="C:chloroplast"/>
    <property type="evidence" value="ECO:0007669"/>
    <property type="project" value="UniProtKB-SubCell"/>
</dbReference>
<dbReference type="SMART" id="SM00873">
    <property type="entry name" value="B3_4"/>
    <property type="match status" value="1"/>
</dbReference>
<keyword evidence="8 11" id="KW-0648">Protein biosynthesis</keyword>
<feature type="domain" description="FDX-ACB" evidence="12">
    <location>
        <begin position="621"/>
        <end position="714"/>
    </location>
</feature>
<evidence type="ECO:0000256" key="7">
    <source>
        <dbReference type="ARBA" id="ARBA00022842"/>
    </source>
</evidence>
<dbReference type="Pfam" id="PF17759">
    <property type="entry name" value="tRNA_synthFbeta"/>
    <property type="match status" value="1"/>
</dbReference>
<evidence type="ECO:0000256" key="2">
    <source>
        <dbReference type="ARBA" id="ARBA00011209"/>
    </source>
</evidence>
<dbReference type="Gene3D" id="3.30.56.10">
    <property type="match status" value="2"/>
</dbReference>
<keyword evidence="14" id="KW-0150">Chloroplast</keyword>
<dbReference type="InterPro" id="IPR009061">
    <property type="entry name" value="DNA-bd_dom_put_sf"/>
</dbReference>
<dbReference type="InterPro" id="IPR045864">
    <property type="entry name" value="aa-tRNA-synth_II/BPL/LPL"/>
</dbReference>
<keyword evidence="9 11" id="KW-0030">Aminoacyl-tRNA synthetase</keyword>
<dbReference type="Gene3D" id="3.50.40.10">
    <property type="entry name" value="Phenylalanyl-trna Synthetase, Chain B, domain 3"/>
    <property type="match status" value="1"/>
</dbReference>
<dbReference type="SUPFAM" id="SSF55681">
    <property type="entry name" value="Class II aaRS and biotin synthetases"/>
    <property type="match status" value="1"/>
</dbReference>
<evidence type="ECO:0000256" key="10">
    <source>
        <dbReference type="ARBA" id="ARBA00049255"/>
    </source>
</evidence>
<dbReference type="EMBL" id="MG755808">
    <property type="protein sequence ID" value="AWT40526.1"/>
    <property type="molecule type" value="Genomic_DNA"/>
</dbReference>
<dbReference type="GeneID" id="36960494"/>
<dbReference type="InterPro" id="IPR036690">
    <property type="entry name" value="Fdx_antiC-bd_sf"/>
</dbReference>
<evidence type="ECO:0000256" key="9">
    <source>
        <dbReference type="ARBA" id="ARBA00023146"/>
    </source>
</evidence>
<evidence type="ECO:0000256" key="6">
    <source>
        <dbReference type="ARBA" id="ARBA00022840"/>
    </source>
</evidence>
<dbReference type="HAMAP" id="MF_00283">
    <property type="entry name" value="Phe_tRNA_synth_beta1"/>
    <property type="match status" value="1"/>
</dbReference>
<evidence type="ECO:0000256" key="4">
    <source>
        <dbReference type="ARBA" id="ARBA00022723"/>
    </source>
</evidence>
<dbReference type="Gene3D" id="3.30.930.10">
    <property type="entry name" value="Bira Bifunctional Protein, Domain 2"/>
    <property type="match status" value="1"/>
</dbReference>
<feature type="binding site" evidence="11">
    <location>
        <position position="383"/>
    </location>
    <ligand>
        <name>Mg(2+)</name>
        <dbReference type="ChEBI" id="CHEBI:18420"/>
        <note>shared with alpha subunit</note>
    </ligand>
</feature>
<keyword evidence="3 11" id="KW-0436">Ligase</keyword>
<feature type="binding site" evidence="11">
    <location>
        <position position="387"/>
    </location>
    <ligand>
        <name>Mg(2+)</name>
        <dbReference type="ChEBI" id="CHEBI:18420"/>
        <note>shared with alpha subunit</note>
    </ligand>
</feature>
<evidence type="ECO:0000256" key="5">
    <source>
        <dbReference type="ARBA" id="ARBA00022741"/>
    </source>
</evidence>
<keyword evidence="5 11" id="KW-0547">Nucleotide-binding</keyword>
<dbReference type="InterPro" id="IPR020825">
    <property type="entry name" value="Phe-tRNA_synthase-like_B3/B4"/>
</dbReference>
<dbReference type="Gene3D" id="3.30.70.380">
    <property type="entry name" value="Ferrodoxin-fold anticodon-binding domain"/>
    <property type="match status" value="1"/>
</dbReference>
<keyword evidence="7 11" id="KW-0460">Magnesium</keyword>
<dbReference type="AlphaFoldDB" id="A0A2U9NUS6"/>
<dbReference type="SUPFAM" id="SSF46955">
    <property type="entry name" value="Putative DNA-binding domain"/>
    <property type="match status" value="2"/>
</dbReference>
<feature type="binding site" evidence="11">
    <location>
        <position position="386"/>
    </location>
    <ligand>
        <name>Mg(2+)</name>
        <dbReference type="ChEBI" id="CHEBI:18420"/>
        <note>shared with alpha subunit</note>
    </ligand>
</feature>
<accession>A0A2U9NUS6</accession>
<comment type="similarity">
    <text evidence="1 11">Belongs to the phenylalanyl-tRNA synthetase beta subunit family. Type 1 subfamily.</text>
</comment>
<keyword evidence="6 11" id="KW-0067">ATP-binding</keyword>
<dbReference type="GO" id="GO:0009328">
    <property type="term" value="C:phenylalanine-tRNA ligase complex"/>
    <property type="evidence" value="ECO:0007669"/>
    <property type="project" value="TreeGrafter"/>
</dbReference>
<dbReference type="GO" id="GO:0004826">
    <property type="term" value="F:phenylalanine-tRNA ligase activity"/>
    <property type="evidence" value="ECO:0007669"/>
    <property type="project" value="UniProtKB-UniRule"/>
</dbReference>
<dbReference type="GO" id="GO:0000287">
    <property type="term" value="F:magnesium ion binding"/>
    <property type="evidence" value="ECO:0007669"/>
    <property type="project" value="UniProtKB-UniRule"/>
</dbReference>
<dbReference type="EC" id="6.1.1.20" evidence="11"/>
<proteinExistence type="inferred from homology"/>
<dbReference type="PANTHER" id="PTHR10947:SF0">
    <property type="entry name" value="PHENYLALANINE--TRNA LIGASE BETA SUBUNIT"/>
    <property type="match status" value="1"/>
</dbReference>
<dbReference type="InterPro" id="IPR005146">
    <property type="entry name" value="B3/B4_tRNA-bd"/>
</dbReference>
<dbReference type="InterPro" id="IPR045060">
    <property type="entry name" value="Phe-tRNA-ligase_IIc_bsu"/>
</dbReference>
<evidence type="ECO:0000313" key="14">
    <source>
        <dbReference type="EMBL" id="AWT40526.1"/>
    </source>
</evidence>
<gene>
    <name evidence="14" type="primary">syfB</name>
    <name evidence="11" type="synonym">pheT</name>
</gene>